<gene>
    <name evidence="1" type="ORF">O9H85_15075</name>
</gene>
<name>A0ABT4QA26_9BACL</name>
<dbReference type="EMBL" id="JAQAGZ010000009">
    <property type="protein sequence ID" value="MCZ8513729.1"/>
    <property type="molecule type" value="Genomic_DNA"/>
</dbReference>
<keyword evidence="2" id="KW-1185">Reference proteome</keyword>
<reference evidence="1 2" key="1">
    <citation type="submission" date="2022-12" db="EMBL/GenBank/DDBJ databases">
        <title>Draft genome sequence of Paenibacillus sp. dW9.</title>
        <authorList>
            <person name="Choi E.-W."/>
            <person name="Kim D.-U."/>
        </authorList>
    </citation>
    <scope>NUCLEOTIDE SEQUENCE [LARGE SCALE GENOMIC DNA]</scope>
    <source>
        <strain evidence="2">dW9</strain>
    </source>
</reference>
<evidence type="ECO:0000313" key="1">
    <source>
        <dbReference type="EMBL" id="MCZ8513729.1"/>
    </source>
</evidence>
<protein>
    <submittedName>
        <fullName evidence="1">Uncharacterized protein</fullName>
    </submittedName>
</protein>
<dbReference type="Proteomes" id="UP001527882">
    <property type="component" value="Unassembled WGS sequence"/>
</dbReference>
<comment type="caution">
    <text evidence="1">The sequence shown here is derived from an EMBL/GenBank/DDBJ whole genome shotgun (WGS) entry which is preliminary data.</text>
</comment>
<dbReference type="RefSeq" id="WP_269882253.1">
    <property type="nucleotide sequence ID" value="NZ_JAQAGZ010000009.1"/>
</dbReference>
<proteinExistence type="predicted"/>
<sequence length="92" mass="9898">MALSKRGGLTVLTNPEIRKAFGQDSPNKNKNLAEVYFNKFAPISPKTENDKIAENAITARLADLAAGRTDINTALRQAAEEADKAIEAAAKK</sequence>
<evidence type="ECO:0000313" key="2">
    <source>
        <dbReference type="Proteomes" id="UP001527882"/>
    </source>
</evidence>
<accession>A0ABT4QA26</accession>
<organism evidence="1 2">
    <name type="scientific">Paenibacillus gyeongsangnamensis</name>
    <dbReference type="NCBI Taxonomy" id="3388067"/>
    <lineage>
        <taxon>Bacteria</taxon>
        <taxon>Bacillati</taxon>
        <taxon>Bacillota</taxon>
        <taxon>Bacilli</taxon>
        <taxon>Bacillales</taxon>
        <taxon>Paenibacillaceae</taxon>
        <taxon>Paenibacillus</taxon>
    </lineage>
</organism>